<comment type="caution">
    <text evidence="3">The sequence shown here is derived from an EMBL/GenBank/DDBJ whole genome shotgun (WGS) entry which is preliminary data.</text>
</comment>
<evidence type="ECO:0000313" key="4">
    <source>
        <dbReference type="Proteomes" id="UP000275256"/>
    </source>
</evidence>
<dbReference type="InterPro" id="IPR043839">
    <property type="entry name" value="PafC_HTH"/>
</dbReference>
<feature type="domain" description="PafC HTH" evidence="2">
    <location>
        <begin position="5"/>
        <end position="120"/>
    </location>
</feature>
<dbReference type="Pfam" id="PF19187">
    <property type="entry name" value="HTH_PafC"/>
    <property type="match status" value="1"/>
</dbReference>
<dbReference type="PANTHER" id="PTHR34580">
    <property type="match status" value="1"/>
</dbReference>
<dbReference type="PIRSF" id="PIRSF016838">
    <property type="entry name" value="PafC"/>
    <property type="match status" value="1"/>
</dbReference>
<gene>
    <name evidence="3" type="ORF">EAX62_12910</name>
</gene>
<evidence type="ECO:0000259" key="2">
    <source>
        <dbReference type="Pfam" id="PF19187"/>
    </source>
</evidence>
<protein>
    <submittedName>
        <fullName evidence="3">WYL domain-containing protein</fullName>
    </submittedName>
</protein>
<reference evidence="3 4" key="1">
    <citation type="submission" date="2018-10" db="EMBL/GenBank/DDBJ databases">
        <title>Tessaracoccus antarcticuss sp. nov., isolated from sediment.</title>
        <authorList>
            <person name="Zhou L.Y."/>
            <person name="Du Z.J."/>
        </authorList>
    </citation>
    <scope>NUCLEOTIDE SEQUENCE [LARGE SCALE GENOMIC DNA]</scope>
    <source>
        <strain evidence="3 4">JDX10</strain>
    </source>
</reference>
<dbReference type="EMBL" id="REFW01000003">
    <property type="protein sequence ID" value="RMB58989.1"/>
    <property type="molecule type" value="Genomic_DNA"/>
</dbReference>
<dbReference type="InterPro" id="IPR028349">
    <property type="entry name" value="PafC-like"/>
</dbReference>
<proteinExistence type="predicted"/>
<dbReference type="OrthoDB" id="5174471at2"/>
<evidence type="ECO:0000259" key="1">
    <source>
        <dbReference type="Pfam" id="PF13280"/>
    </source>
</evidence>
<accession>A0A3M0GCY1</accession>
<sequence length="313" mass="34223">MKSSEQLTRLLKLVPYLQQHQGISVGEVAQHFGVAPRQVVSDIEVLQFCGLPEGFHGDLFEVDIDEVRDAGHIFFRNADVLARPMRMRLEEATSLLVALEVVVETSGGSEAALSALAKLRDVLGGVDPAVSVAVAAGAPEHRQVLQAAIDARRVVEMTYLGSGRRSASRPEVEPMRLRVVDGFAYVDAWTPARSDWRSYRLDRIEALHITDATFTPREGLPENATSWFDDVAQRLELELTPDADWVAEYYPVTHRHAGADHIWVTFPVASPQWAVSLLLRLGDSVTGVSDGNVAQAAAGEARAALAHYADPPD</sequence>
<dbReference type="Proteomes" id="UP000275256">
    <property type="component" value="Unassembled WGS sequence"/>
</dbReference>
<dbReference type="PANTHER" id="PTHR34580:SF1">
    <property type="entry name" value="PROTEIN PAFC"/>
    <property type="match status" value="1"/>
</dbReference>
<dbReference type="InterPro" id="IPR051534">
    <property type="entry name" value="CBASS_pafABC_assoc_protein"/>
</dbReference>
<dbReference type="PROSITE" id="PS52050">
    <property type="entry name" value="WYL"/>
    <property type="match status" value="1"/>
</dbReference>
<organism evidence="3 4">
    <name type="scientific">Tessaracoccus antarcticus</name>
    <dbReference type="NCBI Taxonomy" id="2479848"/>
    <lineage>
        <taxon>Bacteria</taxon>
        <taxon>Bacillati</taxon>
        <taxon>Actinomycetota</taxon>
        <taxon>Actinomycetes</taxon>
        <taxon>Propionibacteriales</taxon>
        <taxon>Propionibacteriaceae</taxon>
        <taxon>Tessaracoccus</taxon>
    </lineage>
</organism>
<name>A0A3M0GCY1_9ACTN</name>
<keyword evidence="4" id="KW-1185">Reference proteome</keyword>
<dbReference type="AlphaFoldDB" id="A0A3M0GCY1"/>
<evidence type="ECO:0000313" key="3">
    <source>
        <dbReference type="EMBL" id="RMB58989.1"/>
    </source>
</evidence>
<dbReference type="InterPro" id="IPR026881">
    <property type="entry name" value="WYL_dom"/>
</dbReference>
<dbReference type="Pfam" id="PF13280">
    <property type="entry name" value="WYL"/>
    <property type="match status" value="1"/>
</dbReference>
<dbReference type="RefSeq" id="WP_121902108.1">
    <property type="nucleotide sequence ID" value="NZ_REFW01000003.1"/>
</dbReference>
<feature type="domain" description="WYL" evidence="1">
    <location>
        <begin position="143"/>
        <end position="208"/>
    </location>
</feature>